<feature type="compositionally biased region" description="Low complexity" evidence="1">
    <location>
        <begin position="15"/>
        <end position="26"/>
    </location>
</feature>
<dbReference type="EC" id="2.1.1.107" evidence="2"/>
<comment type="caution">
    <text evidence="2">The sequence shown here is derived from an EMBL/GenBank/DDBJ whole genome shotgun (WGS) entry which is preliminary data.</text>
</comment>
<dbReference type="RefSeq" id="WP_312552769.1">
    <property type="nucleotide sequence ID" value="NZ_JBHRVV010000001.1"/>
</dbReference>
<feature type="region of interest" description="Disordered" evidence="1">
    <location>
        <begin position="1"/>
        <end position="39"/>
    </location>
</feature>
<proteinExistence type="predicted"/>
<dbReference type="GO" id="GO:0032259">
    <property type="term" value="P:methylation"/>
    <property type="evidence" value="ECO:0007669"/>
    <property type="project" value="UniProtKB-KW"/>
</dbReference>
<dbReference type="Pfam" id="PF04375">
    <property type="entry name" value="HemX"/>
    <property type="match status" value="1"/>
</dbReference>
<reference evidence="3" key="1">
    <citation type="journal article" date="2019" name="Int. J. Syst. Evol. Microbiol.">
        <title>The Global Catalogue of Microorganisms (GCM) 10K type strain sequencing project: providing services to taxonomists for standard genome sequencing and annotation.</title>
        <authorList>
            <consortium name="The Broad Institute Genomics Platform"/>
            <consortium name="The Broad Institute Genome Sequencing Center for Infectious Disease"/>
            <person name="Wu L."/>
            <person name="Ma J."/>
        </authorList>
    </citation>
    <scope>NUCLEOTIDE SEQUENCE [LARGE SCALE GENOMIC DNA]</scope>
    <source>
        <strain evidence="3">CCM 7480</strain>
    </source>
</reference>
<keyword evidence="3" id="KW-1185">Reference proteome</keyword>
<organism evidence="2 3">
    <name type="scientific">Massilia haematophila</name>
    <dbReference type="NCBI Taxonomy" id="457923"/>
    <lineage>
        <taxon>Bacteria</taxon>
        <taxon>Pseudomonadati</taxon>
        <taxon>Pseudomonadota</taxon>
        <taxon>Betaproteobacteria</taxon>
        <taxon>Burkholderiales</taxon>
        <taxon>Oxalobacteraceae</taxon>
        <taxon>Telluria group</taxon>
        <taxon>Massilia</taxon>
    </lineage>
</organism>
<dbReference type="PANTHER" id="PTHR38043">
    <property type="entry name" value="PROTEIN HEMX"/>
    <property type="match status" value="1"/>
</dbReference>
<accession>A0ABV7PGK5</accession>
<gene>
    <name evidence="2" type="ORF">ACFOPH_02350</name>
</gene>
<dbReference type="InterPro" id="IPR007470">
    <property type="entry name" value="HemX"/>
</dbReference>
<name>A0ABV7PGK5_9BURK</name>
<dbReference type="GO" id="GO:0004851">
    <property type="term" value="F:uroporphyrin-III C-methyltransferase activity"/>
    <property type="evidence" value="ECO:0007669"/>
    <property type="project" value="UniProtKB-EC"/>
</dbReference>
<keyword evidence="2" id="KW-0808">Transferase</keyword>
<protein>
    <submittedName>
        <fullName evidence="2">Uroporphyrinogen-III C-methyltransferase</fullName>
        <ecNumber evidence="2">2.1.1.107</ecNumber>
    </submittedName>
</protein>
<keyword evidence="2" id="KW-0489">Methyltransferase</keyword>
<evidence type="ECO:0000256" key="1">
    <source>
        <dbReference type="SAM" id="MobiDB-lite"/>
    </source>
</evidence>
<dbReference type="PANTHER" id="PTHR38043:SF1">
    <property type="entry name" value="PROTEIN HEMX"/>
    <property type="match status" value="1"/>
</dbReference>
<evidence type="ECO:0000313" key="2">
    <source>
        <dbReference type="EMBL" id="MFC3457094.1"/>
    </source>
</evidence>
<sequence length="385" mass="42229">MNELPNNPELPPTQPSAAPQAPVPEAYAGARPPMGGPSLADRLTRPLPLAVIVLSVLLAAQTWSSHSRINTLRKEMAISLQKGNQMNAETAALARDVADQSKALQVKVGVLESRQLESQSQQLALEQLYQDLSKSRDEWALSEVEQVLSTASQQLQLAGNVQGALIALQNADRSLSRSDKPQFITVRRAIASDMEKLRALPAVDLAGVAVRLDSVIGQVDTLPLLSDEKPLLPAAPVRAARTQGVQGADKGTAPAAPLSVGERMVQTWRNWTEEMWDDVRQLIRVRSVNTPDALMLSPEQRYFVRESLKLRLLNARMALLSRNESTFADDLVAAQDTLVRYFDTRARTTQQAQAVLRQVQANNLSIEMPTLADSLNAVRNYKTKP</sequence>
<evidence type="ECO:0000313" key="3">
    <source>
        <dbReference type="Proteomes" id="UP001595665"/>
    </source>
</evidence>
<dbReference type="Proteomes" id="UP001595665">
    <property type="component" value="Unassembled WGS sequence"/>
</dbReference>
<dbReference type="EMBL" id="JBHRVV010000001">
    <property type="protein sequence ID" value="MFC3457094.1"/>
    <property type="molecule type" value="Genomic_DNA"/>
</dbReference>